<dbReference type="SUPFAM" id="SSF47090">
    <property type="entry name" value="PGBD-like"/>
    <property type="match status" value="1"/>
</dbReference>
<dbReference type="CDD" id="cd00118">
    <property type="entry name" value="LysM"/>
    <property type="match status" value="1"/>
</dbReference>
<dbReference type="InterPro" id="IPR018392">
    <property type="entry name" value="LysM"/>
</dbReference>
<dbReference type="Proteomes" id="UP001370348">
    <property type="component" value="Chromosome"/>
</dbReference>
<dbReference type="InterPro" id="IPR036366">
    <property type="entry name" value="PGBDSf"/>
</dbReference>
<dbReference type="EMBL" id="CP089984">
    <property type="protein sequence ID" value="WXB19400.1"/>
    <property type="molecule type" value="Genomic_DNA"/>
</dbReference>
<reference evidence="2 3" key="1">
    <citation type="submission" date="2021-12" db="EMBL/GenBank/DDBJ databases">
        <title>Discovery of the Pendulisporaceae a myxobacterial family with distinct sporulation behavior and unique specialized metabolism.</title>
        <authorList>
            <person name="Garcia R."/>
            <person name="Popoff A."/>
            <person name="Bader C.D."/>
            <person name="Loehr J."/>
            <person name="Walesch S."/>
            <person name="Walt C."/>
            <person name="Boldt J."/>
            <person name="Bunk B."/>
            <person name="Haeckl F.J.F.P.J."/>
            <person name="Gunesch A.P."/>
            <person name="Birkelbach J."/>
            <person name="Nuebel U."/>
            <person name="Pietschmann T."/>
            <person name="Bach T."/>
            <person name="Mueller R."/>
        </authorList>
    </citation>
    <scope>NUCLEOTIDE SEQUENCE [LARGE SCALE GENOMIC DNA]</scope>
    <source>
        <strain evidence="2 3">MSr11954</strain>
    </source>
</reference>
<dbReference type="InterPro" id="IPR036779">
    <property type="entry name" value="LysM_dom_sf"/>
</dbReference>
<feature type="domain" description="Peptidoglycan binding-like" evidence="1">
    <location>
        <begin position="151"/>
        <end position="204"/>
    </location>
</feature>
<accession>A0ABZ2MA80</accession>
<dbReference type="RefSeq" id="WP_394829018.1">
    <property type="nucleotide sequence ID" value="NZ_CP089984.1"/>
</dbReference>
<evidence type="ECO:0000259" key="1">
    <source>
        <dbReference type="Pfam" id="PF01471"/>
    </source>
</evidence>
<gene>
    <name evidence="2" type="ORF">LZC94_19485</name>
</gene>
<protein>
    <submittedName>
        <fullName evidence="2">Peptidoglycan-binding protein</fullName>
    </submittedName>
</protein>
<organism evidence="2 3">
    <name type="scientific">Pendulispora albinea</name>
    <dbReference type="NCBI Taxonomy" id="2741071"/>
    <lineage>
        <taxon>Bacteria</taxon>
        <taxon>Pseudomonadati</taxon>
        <taxon>Myxococcota</taxon>
        <taxon>Myxococcia</taxon>
        <taxon>Myxococcales</taxon>
        <taxon>Sorangiineae</taxon>
        <taxon>Pendulisporaceae</taxon>
        <taxon>Pendulispora</taxon>
    </lineage>
</organism>
<dbReference type="Gene3D" id="1.10.101.10">
    <property type="entry name" value="PGBD-like superfamily/PGBD"/>
    <property type="match status" value="1"/>
</dbReference>
<dbReference type="InterPro" id="IPR036365">
    <property type="entry name" value="PGBD-like_sf"/>
</dbReference>
<keyword evidence="3" id="KW-1185">Reference proteome</keyword>
<sequence length="210" mass="22878">MQYTIVQGDCLSSVASRFGFHHWRVIYDHPKNASFREKRPNPNLIYPGDELFIPEKEPKSIKGSTGKVHTIVVQRPMAHLRLRLSQVDGSPVAGAAYTLRVGWFEAKGTTSDDGFVEQDIPSHEAHATLSLEGSGVEKPLQLGSLDPIDTVSGVQARLRNLGYDCGPIDGIVGPKTKAGTRSFQRDNPPLAVDGVCGPKTRAVLLEKYGC</sequence>
<name>A0ABZ2MA80_9BACT</name>
<dbReference type="Pfam" id="PF01471">
    <property type="entry name" value="PG_binding_1"/>
    <property type="match status" value="1"/>
</dbReference>
<proteinExistence type="predicted"/>
<dbReference type="Gene3D" id="3.10.350.10">
    <property type="entry name" value="LysM domain"/>
    <property type="match status" value="1"/>
</dbReference>
<dbReference type="InterPro" id="IPR002477">
    <property type="entry name" value="Peptidoglycan-bd-like"/>
</dbReference>
<evidence type="ECO:0000313" key="2">
    <source>
        <dbReference type="EMBL" id="WXB19400.1"/>
    </source>
</evidence>
<evidence type="ECO:0000313" key="3">
    <source>
        <dbReference type="Proteomes" id="UP001370348"/>
    </source>
</evidence>